<feature type="domain" description="Chromo" evidence="4">
    <location>
        <begin position="26"/>
        <end position="88"/>
    </location>
</feature>
<dbReference type="Gene3D" id="2.40.50.40">
    <property type="match status" value="2"/>
</dbReference>
<dbReference type="GO" id="GO:0005634">
    <property type="term" value="C:nucleus"/>
    <property type="evidence" value="ECO:0007669"/>
    <property type="project" value="UniProtKB-SubCell"/>
</dbReference>
<dbReference type="STRING" id="5364.A0A5C3N459"/>
<gene>
    <name evidence="5" type="ORF">OE88DRAFT_1498418</name>
</gene>
<feature type="compositionally biased region" description="Low complexity" evidence="3">
    <location>
        <begin position="145"/>
        <end position="156"/>
    </location>
</feature>
<feature type="compositionally biased region" description="Acidic residues" evidence="3">
    <location>
        <begin position="8"/>
        <end position="24"/>
    </location>
</feature>
<dbReference type="SMART" id="SM00298">
    <property type="entry name" value="CHROMO"/>
    <property type="match status" value="1"/>
</dbReference>
<feature type="region of interest" description="Disordered" evidence="3">
    <location>
        <begin position="81"/>
        <end position="193"/>
    </location>
</feature>
<evidence type="ECO:0000256" key="1">
    <source>
        <dbReference type="ARBA" id="ARBA00004123"/>
    </source>
</evidence>
<dbReference type="SMART" id="SM00300">
    <property type="entry name" value="ChSh"/>
    <property type="match status" value="1"/>
</dbReference>
<feature type="compositionally biased region" description="Acidic residues" evidence="3">
    <location>
        <begin position="174"/>
        <end position="186"/>
    </location>
</feature>
<evidence type="ECO:0000313" key="5">
    <source>
        <dbReference type="EMBL" id="TFK52033.1"/>
    </source>
</evidence>
<protein>
    <recommendedName>
        <fullName evidence="4">Chromo domain-containing protein</fullName>
    </recommendedName>
</protein>
<proteinExistence type="predicted"/>
<dbReference type="InterPro" id="IPR051219">
    <property type="entry name" value="Heterochromatin_chromo-domain"/>
</dbReference>
<evidence type="ECO:0000256" key="3">
    <source>
        <dbReference type="SAM" id="MobiDB-lite"/>
    </source>
</evidence>
<dbReference type="InterPro" id="IPR000953">
    <property type="entry name" value="Chromo/chromo_shadow_dom"/>
</dbReference>
<organism evidence="5 6">
    <name type="scientific">Heliocybe sulcata</name>
    <dbReference type="NCBI Taxonomy" id="5364"/>
    <lineage>
        <taxon>Eukaryota</taxon>
        <taxon>Fungi</taxon>
        <taxon>Dikarya</taxon>
        <taxon>Basidiomycota</taxon>
        <taxon>Agaricomycotina</taxon>
        <taxon>Agaricomycetes</taxon>
        <taxon>Gloeophyllales</taxon>
        <taxon>Gloeophyllaceae</taxon>
        <taxon>Heliocybe</taxon>
    </lineage>
</organism>
<dbReference type="Pfam" id="PF01393">
    <property type="entry name" value="Chromo_shadow"/>
    <property type="match status" value="1"/>
</dbReference>
<feature type="compositionally biased region" description="Basic and acidic residues" evidence="3">
    <location>
        <begin position="81"/>
        <end position="94"/>
    </location>
</feature>
<reference evidence="5 6" key="1">
    <citation type="journal article" date="2019" name="Nat. Ecol. Evol.">
        <title>Megaphylogeny resolves global patterns of mushroom evolution.</title>
        <authorList>
            <person name="Varga T."/>
            <person name="Krizsan K."/>
            <person name="Foldi C."/>
            <person name="Dima B."/>
            <person name="Sanchez-Garcia M."/>
            <person name="Sanchez-Ramirez S."/>
            <person name="Szollosi G.J."/>
            <person name="Szarkandi J.G."/>
            <person name="Papp V."/>
            <person name="Albert L."/>
            <person name="Andreopoulos W."/>
            <person name="Angelini C."/>
            <person name="Antonin V."/>
            <person name="Barry K.W."/>
            <person name="Bougher N.L."/>
            <person name="Buchanan P."/>
            <person name="Buyck B."/>
            <person name="Bense V."/>
            <person name="Catcheside P."/>
            <person name="Chovatia M."/>
            <person name="Cooper J."/>
            <person name="Damon W."/>
            <person name="Desjardin D."/>
            <person name="Finy P."/>
            <person name="Geml J."/>
            <person name="Haridas S."/>
            <person name="Hughes K."/>
            <person name="Justo A."/>
            <person name="Karasinski D."/>
            <person name="Kautmanova I."/>
            <person name="Kiss B."/>
            <person name="Kocsube S."/>
            <person name="Kotiranta H."/>
            <person name="LaButti K.M."/>
            <person name="Lechner B.E."/>
            <person name="Liimatainen K."/>
            <person name="Lipzen A."/>
            <person name="Lukacs Z."/>
            <person name="Mihaltcheva S."/>
            <person name="Morgado L.N."/>
            <person name="Niskanen T."/>
            <person name="Noordeloos M.E."/>
            <person name="Ohm R.A."/>
            <person name="Ortiz-Santana B."/>
            <person name="Ovrebo C."/>
            <person name="Racz N."/>
            <person name="Riley R."/>
            <person name="Savchenko A."/>
            <person name="Shiryaev A."/>
            <person name="Soop K."/>
            <person name="Spirin V."/>
            <person name="Szebenyi C."/>
            <person name="Tomsovsky M."/>
            <person name="Tulloss R.E."/>
            <person name="Uehling J."/>
            <person name="Grigoriev I.V."/>
            <person name="Vagvolgyi C."/>
            <person name="Papp T."/>
            <person name="Martin F.M."/>
            <person name="Miettinen O."/>
            <person name="Hibbett D.S."/>
            <person name="Nagy L.G."/>
        </authorList>
    </citation>
    <scope>NUCLEOTIDE SEQUENCE [LARGE SCALE GENOMIC DNA]</scope>
    <source>
        <strain evidence="5 6">OMC1185</strain>
    </source>
</reference>
<comment type="subcellular location">
    <subcellularLocation>
        <location evidence="1">Nucleus</location>
    </subcellularLocation>
</comment>
<dbReference type="GO" id="GO:0006338">
    <property type="term" value="P:chromatin remodeling"/>
    <property type="evidence" value="ECO:0007669"/>
    <property type="project" value="UniProtKB-ARBA"/>
</dbReference>
<dbReference type="PANTHER" id="PTHR22812">
    <property type="entry name" value="CHROMOBOX PROTEIN"/>
    <property type="match status" value="1"/>
</dbReference>
<name>A0A5C3N459_9AGAM</name>
<keyword evidence="2" id="KW-0539">Nucleus</keyword>
<dbReference type="Pfam" id="PF00385">
    <property type="entry name" value="Chromo"/>
    <property type="match status" value="1"/>
</dbReference>
<dbReference type="OrthoDB" id="433924at2759"/>
<feature type="region of interest" description="Disordered" evidence="3">
    <location>
        <begin position="1"/>
        <end position="24"/>
    </location>
</feature>
<dbReference type="AlphaFoldDB" id="A0A5C3N459"/>
<dbReference type="InterPro" id="IPR023780">
    <property type="entry name" value="Chromo_domain"/>
</dbReference>
<sequence length="259" mass="29523">MPKARPDPEEEVEDVEDGDDGEEEEYEIEEIITHQYGHFNDGKIGYLVKWKGYEETENSWVMEADAQNATEAIDAYWDKVKKETKGGRKSDTKGRPALKATKGARGETPGEDHSSAVKRRRRGTKVQSDDEMDVEEEAPRKTARTSRASTTKTATPVKQTQTRKKAPARSVSAGEEDDSMDEEEDDGRGNMSRYYNKKNWESLIARVDTVERTPDDRLIIYFTTTDGKQVKEDSKICKERFPQGLLNFYEANLRWKGPA</sequence>
<accession>A0A5C3N459</accession>
<feature type="compositionally biased region" description="Basic and acidic residues" evidence="3">
    <location>
        <begin position="104"/>
        <end position="115"/>
    </location>
</feature>
<evidence type="ECO:0000256" key="2">
    <source>
        <dbReference type="ARBA" id="ARBA00023242"/>
    </source>
</evidence>
<dbReference type="PROSITE" id="PS50013">
    <property type="entry name" value="CHROMO_2"/>
    <property type="match status" value="1"/>
</dbReference>
<dbReference type="InterPro" id="IPR008251">
    <property type="entry name" value="Chromo_shadow_dom"/>
</dbReference>
<keyword evidence="6" id="KW-1185">Reference proteome</keyword>
<dbReference type="SUPFAM" id="SSF54160">
    <property type="entry name" value="Chromo domain-like"/>
    <property type="match status" value="2"/>
</dbReference>
<dbReference type="InterPro" id="IPR016197">
    <property type="entry name" value="Chromo-like_dom_sf"/>
</dbReference>
<dbReference type="Proteomes" id="UP000305948">
    <property type="component" value="Unassembled WGS sequence"/>
</dbReference>
<dbReference type="EMBL" id="ML213510">
    <property type="protein sequence ID" value="TFK52033.1"/>
    <property type="molecule type" value="Genomic_DNA"/>
</dbReference>
<evidence type="ECO:0000313" key="6">
    <source>
        <dbReference type="Proteomes" id="UP000305948"/>
    </source>
</evidence>
<evidence type="ECO:0000259" key="4">
    <source>
        <dbReference type="PROSITE" id="PS50013"/>
    </source>
</evidence>